<dbReference type="AlphaFoldDB" id="A0A0N4U1M9"/>
<dbReference type="Proteomes" id="UP000274756">
    <property type="component" value="Unassembled WGS sequence"/>
</dbReference>
<dbReference type="InterPro" id="IPR035500">
    <property type="entry name" value="NHR-like_dom_sf"/>
</dbReference>
<keyword evidence="8" id="KW-0675">Receptor</keyword>
<dbReference type="Gene3D" id="1.10.565.10">
    <property type="entry name" value="Retinoid X Receptor"/>
    <property type="match status" value="1"/>
</dbReference>
<dbReference type="OrthoDB" id="5771769at2759"/>
<name>A0A0N4U1M9_DRAME</name>
<dbReference type="InterPro" id="IPR000536">
    <property type="entry name" value="Nucl_hrmn_rcpt_lig-bd"/>
</dbReference>
<dbReference type="InterPro" id="IPR013088">
    <property type="entry name" value="Znf_NHR/GATA"/>
</dbReference>
<keyword evidence="7" id="KW-0804">Transcription</keyword>
<feature type="domain" description="NR LBD" evidence="11">
    <location>
        <begin position="182"/>
        <end position="323"/>
    </location>
</feature>
<keyword evidence="9" id="KW-0539">Nucleus</keyword>
<reference evidence="15" key="1">
    <citation type="submission" date="2017-02" db="UniProtKB">
        <authorList>
            <consortium name="WormBaseParasite"/>
        </authorList>
    </citation>
    <scope>IDENTIFICATION</scope>
</reference>
<comment type="subcellular location">
    <subcellularLocation>
        <location evidence="1">Nucleus</location>
    </subcellularLocation>
</comment>
<dbReference type="PROSITE" id="PS51030">
    <property type="entry name" value="NUCLEAR_REC_DBD_2"/>
    <property type="match status" value="1"/>
</dbReference>
<dbReference type="SUPFAM" id="SSF48508">
    <property type="entry name" value="Nuclear receptor ligand-binding domain"/>
    <property type="match status" value="1"/>
</dbReference>
<dbReference type="STRING" id="318479.A0A0N4U1M9"/>
<dbReference type="EMBL" id="UYYG01001151">
    <property type="protein sequence ID" value="VDN54908.1"/>
    <property type="molecule type" value="Genomic_DNA"/>
</dbReference>
<gene>
    <name evidence="12" type="ORF">DME_LOCUS4881</name>
</gene>
<dbReference type="Gene3D" id="3.30.50.10">
    <property type="entry name" value="Erythroid Transcription Factor GATA-1, subunit A"/>
    <property type="match status" value="1"/>
</dbReference>
<dbReference type="InterPro" id="IPR001628">
    <property type="entry name" value="Znf_hrmn_rcpt"/>
</dbReference>
<evidence type="ECO:0000256" key="1">
    <source>
        <dbReference type="ARBA" id="ARBA00004123"/>
    </source>
</evidence>
<dbReference type="GO" id="GO:0035259">
    <property type="term" value="F:nuclear glucocorticoid receptor binding"/>
    <property type="evidence" value="ECO:0007669"/>
    <property type="project" value="TreeGrafter"/>
</dbReference>
<dbReference type="GO" id="GO:0008270">
    <property type="term" value="F:zinc ion binding"/>
    <property type="evidence" value="ECO:0007669"/>
    <property type="project" value="UniProtKB-KW"/>
</dbReference>
<evidence type="ECO:0000256" key="4">
    <source>
        <dbReference type="ARBA" id="ARBA00022833"/>
    </source>
</evidence>
<keyword evidence="3" id="KW-0863">Zinc-finger</keyword>
<reference evidence="12 14" key="2">
    <citation type="submission" date="2018-11" db="EMBL/GenBank/DDBJ databases">
        <authorList>
            <consortium name="Pathogen Informatics"/>
        </authorList>
    </citation>
    <scope>NUCLEOTIDE SEQUENCE [LARGE SCALE GENOMIC DNA]</scope>
</reference>
<protein>
    <submittedName>
        <fullName evidence="15">Nuclear receptor domain-containing protein</fullName>
    </submittedName>
</protein>
<keyword evidence="2" id="KW-0479">Metal-binding</keyword>
<evidence type="ECO:0000313" key="14">
    <source>
        <dbReference type="Proteomes" id="UP000274756"/>
    </source>
</evidence>
<dbReference type="GO" id="GO:0005634">
    <property type="term" value="C:nucleus"/>
    <property type="evidence" value="ECO:0007669"/>
    <property type="project" value="UniProtKB-SubCell"/>
</dbReference>
<organism evidence="13 15">
    <name type="scientific">Dracunculus medinensis</name>
    <name type="common">Guinea worm</name>
    <dbReference type="NCBI Taxonomy" id="318479"/>
    <lineage>
        <taxon>Eukaryota</taxon>
        <taxon>Metazoa</taxon>
        <taxon>Ecdysozoa</taxon>
        <taxon>Nematoda</taxon>
        <taxon>Chromadorea</taxon>
        <taxon>Rhabditida</taxon>
        <taxon>Spirurina</taxon>
        <taxon>Dracunculoidea</taxon>
        <taxon>Dracunculidae</taxon>
        <taxon>Dracunculus</taxon>
    </lineage>
</organism>
<keyword evidence="4" id="KW-0862">Zinc</keyword>
<keyword evidence="6" id="KW-0238">DNA-binding</keyword>
<evidence type="ECO:0000313" key="13">
    <source>
        <dbReference type="Proteomes" id="UP000038040"/>
    </source>
</evidence>
<evidence type="ECO:0000256" key="6">
    <source>
        <dbReference type="ARBA" id="ARBA00023125"/>
    </source>
</evidence>
<dbReference type="PANTHER" id="PTHR24085:SF4">
    <property type="entry name" value="NUCLEAR HORMONE RECEPTOR HR38-RELATED"/>
    <property type="match status" value="1"/>
</dbReference>
<dbReference type="SMART" id="SM00399">
    <property type="entry name" value="ZnF_C4"/>
    <property type="match status" value="1"/>
</dbReference>
<dbReference type="SUPFAM" id="SSF57716">
    <property type="entry name" value="Glucocorticoid receptor-like (DNA-binding domain)"/>
    <property type="match status" value="1"/>
</dbReference>
<dbReference type="GO" id="GO:0005667">
    <property type="term" value="C:transcription regulator complex"/>
    <property type="evidence" value="ECO:0007669"/>
    <property type="project" value="TreeGrafter"/>
</dbReference>
<evidence type="ECO:0000256" key="3">
    <source>
        <dbReference type="ARBA" id="ARBA00022771"/>
    </source>
</evidence>
<evidence type="ECO:0000256" key="2">
    <source>
        <dbReference type="ARBA" id="ARBA00022723"/>
    </source>
</evidence>
<dbReference type="GO" id="GO:0071376">
    <property type="term" value="P:cellular response to corticotropin-releasing hormone stimulus"/>
    <property type="evidence" value="ECO:0007669"/>
    <property type="project" value="TreeGrafter"/>
</dbReference>
<dbReference type="Proteomes" id="UP000038040">
    <property type="component" value="Unplaced"/>
</dbReference>
<dbReference type="PRINTS" id="PR01284">
    <property type="entry name" value="NUCLEARECPTR"/>
</dbReference>
<evidence type="ECO:0000256" key="7">
    <source>
        <dbReference type="ARBA" id="ARBA00023163"/>
    </source>
</evidence>
<evidence type="ECO:0000256" key="9">
    <source>
        <dbReference type="ARBA" id="ARBA00023242"/>
    </source>
</evidence>
<evidence type="ECO:0000313" key="15">
    <source>
        <dbReference type="WBParaSite" id="DME_0000052101-mRNA-1"/>
    </source>
</evidence>
<proteinExistence type="predicted"/>
<dbReference type="PANTHER" id="PTHR24085">
    <property type="entry name" value="NUCLEAR HORMONE RECEPTOR"/>
    <property type="match status" value="1"/>
</dbReference>
<dbReference type="GO" id="GO:0000978">
    <property type="term" value="F:RNA polymerase II cis-regulatory region sequence-specific DNA binding"/>
    <property type="evidence" value="ECO:0007669"/>
    <property type="project" value="TreeGrafter"/>
</dbReference>
<dbReference type="InterPro" id="IPR003070">
    <property type="entry name" value="NR4A1-3"/>
</dbReference>
<sequence length="323" mass="36620">MTTRFDFPCASFGTQQSELISTTFNAPTFNAPSIVDTSQHHHSSMHNLSQPSNLLQFHYGNLNENIPSQNHLDQNATRIATGGSFDIVPSNLQTGLTSDEKLCAVCSDRARTVQKKAQYMCTGNKNCTIDKRFRSRCQYCRYQKCLAVGMVKEVVRYGSLSGRRGRLPSKTKLLHSDDPPSPPLPLLTIINRAFADSRSTTASYTFSGLIEDLLEFLEEEFRSFLRFVDKIPRYTDLPRSDILMLTEKNFFALLALKLSNRWTKERKLRLDQVEIDVDSVPEPFKILFSKILQDIPQFRRVIERDSLAFAALLALQLLNAAGL</sequence>
<evidence type="ECO:0000256" key="5">
    <source>
        <dbReference type="ARBA" id="ARBA00023015"/>
    </source>
</evidence>
<evidence type="ECO:0000259" key="11">
    <source>
        <dbReference type="PROSITE" id="PS51843"/>
    </source>
</evidence>
<dbReference type="WBParaSite" id="DME_0000052101-mRNA-1">
    <property type="protein sequence ID" value="DME_0000052101-mRNA-1"/>
    <property type="gene ID" value="DME_0000052101"/>
</dbReference>
<keyword evidence="5" id="KW-0805">Transcription regulation</keyword>
<feature type="domain" description="Nuclear receptor" evidence="10">
    <location>
        <begin position="111"/>
        <end position="157"/>
    </location>
</feature>
<evidence type="ECO:0000313" key="12">
    <source>
        <dbReference type="EMBL" id="VDN54908.1"/>
    </source>
</evidence>
<keyword evidence="14" id="KW-1185">Reference proteome</keyword>
<dbReference type="GO" id="GO:0004879">
    <property type="term" value="F:nuclear receptor activity"/>
    <property type="evidence" value="ECO:0007669"/>
    <property type="project" value="InterPro"/>
</dbReference>
<accession>A0A0N4U1M9</accession>
<evidence type="ECO:0000259" key="10">
    <source>
        <dbReference type="PROSITE" id="PS51030"/>
    </source>
</evidence>
<dbReference type="Pfam" id="PF00105">
    <property type="entry name" value="zf-C4"/>
    <property type="match status" value="1"/>
</dbReference>
<evidence type="ECO:0000256" key="8">
    <source>
        <dbReference type="ARBA" id="ARBA00023170"/>
    </source>
</evidence>
<dbReference type="PROSITE" id="PS51843">
    <property type="entry name" value="NR_LBD"/>
    <property type="match status" value="1"/>
</dbReference>